<dbReference type="Proteomes" id="UP000254707">
    <property type="component" value="Unassembled WGS sequence"/>
</dbReference>
<dbReference type="Gene3D" id="3.90.1720.10">
    <property type="entry name" value="endopeptidase domain like (from Nostoc punctiforme)"/>
    <property type="match status" value="1"/>
</dbReference>
<evidence type="ECO:0000313" key="1">
    <source>
        <dbReference type="EMBL" id="SUM83656.1"/>
    </source>
</evidence>
<dbReference type="Pfam" id="PF05257">
    <property type="entry name" value="CHAP"/>
    <property type="match status" value="1"/>
</dbReference>
<dbReference type="AlphaFoldDB" id="A0A380HPN1"/>
<proteinExistence type="predicted"/>
<dbReference type="SUPFAM" id="SSF54001">
    <property type="entry name" value="Cysteine proteinases"/>
    <property type="match status" value="1"/>
</dbReference>
<protein>
    <submittedName>
        <fullName evidence="1">CHAP domain-containing protein</fullName>
    </submittedName>
</protein>
<dbReference type="PROSITE" id="PS50911">
    <property type="entry name" value="CHAP"/>
    <property type="match status" value="1"/>
</dbReference>
<evidence type="ECO:0000313" key="2">
    <source>
        <dbReference type="Proteomes" id="UP000254707"/>
    </source>
</evidence>
<dbReference type="EMBL" id="UHED01000001">
    <property type="protein sequence ID" value="SUM83656.1"/>
    <property type="molecule type" value="Genomic_DNA"/>
</dbReference>
<dbReference type="InterPro" id="IPR038765">
    <property type="entry name" value="Papain-like_cys_pep_sf"/>
</dbReference>
<gene>
    <name evidence="1" type="ORF">NCTC7688_02156</name>
</gene>
<sequence>MFRYIVKSFIFILLMTLGVIFNSHVNSVSAATQYTQDEAIQHVESLNGQGWDYDDAYGWQCFDLVNEQWDYLYGHGLKGDYAKDIPEENNFIGEAQVYENTEDFKATAGDIVVFNDAYGNGAGHTAIVTNGNYDGNYTQFQSLDQNWEGGGMDKTEVAHKVTHDYEPEMIFIRPEYSQ</sequence>
<organism evidence="1 2">
    <name type="scientific">Staphylococcus saprophyticus</name>
    <dbReference type="NCBI Taxonomy" id="29385"/>
    <lineage>
        <taxon>Bacteria</taxon>
        <taxon>Bacillati</taxon>
        <taxon>Bacillota</taxon>
        <taxon>Bacilli</taxon>
        <taxon>Bacillales</taxon>
        <taxon>Staphylococcaceae</taxon>
        <taxon>Staphylococcus</taxon>
    </lineage>
</organism>
<name>A0A380HPN1_STASA</name>
<accession>A0A380HPN1</accession>
<dbReference type="InterPro" id="IPR007921">
    <property type="entry name" value="CHAP_dom"/>
</dbReference>
<reference evidence="1 2" key="1">
    <citation type="submission" date="2018-06" db="EMBL/GenBank/DDBJ databases">
        <authorList>
            <consortium name="Pathogen Informatics"/>
            <person name="Doyle S."/>
        </authorList>
    </citation>
    <scope>NUCLEOTIDE SEQUENCE [LARGE SCALE GENOMIC DNA]</scope>
    <source>
        <strain evidence="1 2">NCTC7688</strain>
    </source>
</reference>